<feature type="non-terminal residue" evidence="1">
    <location>
        <position position="1"/>
    </location>
</feature>
<comment type="caution">
    <text evidence="1">The sequence shown here is derived from an EMBL/GenBank/DDBJ whole genome shotgun (WGS) entry which is preliminary data.</text>
</comment>
<accession>X0TK14</accession>
<protein>
    <submittedName>
        <fullName evidence="1">Uncharacterized protein</fullName>
    </submittedName>
</protein>
<organism evidence="1">
    <name type="scientific">marine sediment metagenome</name>
    <dbReference type="NCBI Taxonomy" id="412755"/>
    <lineage>
        <taxon>unclassified sequences</taxon>
        <taxon>metagenomes</taxon>
        <taxon>ecological metagenomes</taxon>
    </lineage>
</organism>
<gene>
    <name evidence="1" type="ORF">S01H1_31852</name>
</gene>
<name>X0TK14_9ZZZZ</name>
<reference evidence="1" key="1">
    <citation type="journal article" date="2014" name="Front. Microbiol.">
        <title>High frequency of phylogenetically diverse reductive dehalogenase-homologous genes in deep subseafloor sedimentary metagenomes.</title>
        <authorList>
            <person name="Kawai M."/>
            <person name="Futagami T."/>
            <person name="Toyoda A."/>
            <person name="Takaki Y."/>
            <person name="Nishi S."/>
            <person name="Hori S."/>
            <person name="Arai W."/>
            <person name="Tsubouchi T."/>
            <person name="Morono Y."/>
            <person name="Uchiyama I."/>
            <person name="Ito T."/>
            <person name="Fujiyama A."/>
            <person name="Inagaki F."/>
            <person name="Takami H."/>
        </authorList>
    </citation>
    <scope>NUCLEOTIDE SEQUENCE</scope>
    <source>
        <strain evidence="1">Expedition CK06-06</strain>
    </source>
</reference>
<dbReference type="AlphaFoldDB" id="X0TK14"/>
<dbReference type="EMBL" id="BARS01019681">
    <property type="protein sequence ID" value="GAF93584.1"/>
    <property type="molecule type" value="Genomic_DNA"/>
</dbReference>
<evidence type="ECO:0000313" key="1">
    <source>
        <dbReference type="EMBL" id="GAF93584.1"/>
    </source>
</evidence>
<sequence length="34" mass="4141">LEVMEADYNTFRGSRNLYDREVLVKEYLYILAKK</sequence>
<proteinExistence type="predicted"/>